<name>A0A0D2G450_9EURO</name>
<feature type="domain" description="Zn(2)-C6 fungal-type" evidence="6">
    <location>
        <begin position="18"/>
        <end position="50"/>
    </location>
</feature>
<dbReference type="EMBL" id="KN847475">
    <property type="protein sequence ID" value="KIX09427.1"/>
    <property type="molecule type" value="Genomic_DNA"/>
</dbReference>
<dbReference type="InterPro" id="IPR001138">
    <property type="entry name" value="Zn2Cys6_DnaBD"/>
</dbReference>
<dbReference type="OrthoDB" id="4330117at2759"/>
<feature type="compositionally biased region" description="Polar residues" evidence="5">
    <location>
        <begin position="99"/>
        <end position="118"/>
    </location>
</feature>
<gene>
    <name evidence="7" type="ORF">Z518_00507</name>
</gene>
<evidence type="ECO:0000256" key="4">
    <source>
        <dbReference type="ARBA" id="ARBA00023242"/>
    </source>
</evidence>
<proteinExistence type="predicted"/>
<dbReference type="SMART" id="SM00066">
    <property type="entry name" value="GAL4"/>
    <property type="match status" value="1"/>
</dbReference>
<keyword evidence="4" id="KW-0539">Nucleus</keyword>
<dbReference type="GeneID" id="25288578"/>
<evidence type="ECO:0000256" key="1">
    <source>
        <dbReference type="ARBA" id="ARBA00023015"/>
    </source>
</evidence>
<dbReference type="PROSITE" id="PS00463">
    <property type="entry name" value="ZN2_CY6_FUNGAL_1"/>
    <property type="match status" value="1"/>
</dbReference>
<dbReference type="AlphaFoldDB" id="A0A0D2G450"/>
<reference evidence="7 8" key="1">
    <citation type="submission" date="2015-01" db="EMBL/GenBank/DDBJ databases">
        <title>The Genome Sequence of Rhinocladiella mackenzie CBS 650.93.</title>
        <authorList>
            <consortium name="The Broad Institute Genomics Platform"/>
            <person name="Cuomo C."/>
            <person name="de Hoog S."/>
            <person name="Gorbushina A."/>
            <person name="Stielow B."/>
            <person name="Teixiera M."/>
            <person name="Abouelleil A."/>
            <person name="Chapman S.B."/>
            <person name="Priest M."/>
            <person name="Young S.K."/>
            <person name="Wortman J."/>
            <person name="Nusbaum C."/>
            <person name="Birren B."/>
        </authorList>
    </citation>
    <scope>NUCLEOTIDE SEQUENCE [LARGE SCALE GENOMIC DNA]</scope>
    <source>
        <strain evidence="7 8">CBS 650.93</strain>
    </source>
</reference>
<evidence type="ECO:0000256" key="2">
    <source>
        <dbReference type="ARBA" id="ARBA00023125"/>
    </source>
</evidence>
<evidence type="ECO:0000313" key="7">
    <source>
        <dbReference type="EMBL" id="KIX09427.1"/>
    </source>
</evidence>
<dbReference type="InterPro" id="IPR036864">
    <property type="entry name" value="Zn2-C6_fun-type_DNA-bd_sf"/>
</dbReference>
<dbReference type="RefSeq" id="XP_013276563.1">
    <property type="nucleotide sequence ID" value="XM_013421109.1"/>
</dbReference>
<evidence type="ECO:0000256" key="3">
    <source>
        <dbReference type="ARBA" id="ARBA00023163"/>
    </source>
</evidence>
<keyword evidence="3" id="KW-0804">Transcription</keyword>
<evidence type="ECO:0000313" key="8">
    <source>
        <dbReference type="Proteomes" id="UP000053617"/>
    </source>
</evidence>
<keyword evidence="1" id="KW-0805">Transcription regulation</keyword>
<dbReference type="GO" id="GO:0008270">
    <property type="term" value="F:zinc ion binding"/>
    <property type="evidence" value="ECO:0007669"/>
    <property type="project" value="InterPro"/>
</dbReference>
<keyword evidence="2" id="KW-0238">DNA-binding</keyword>
<dbReference type="Proteomes" id="UP000053617">
    <property type="component" value="Unassembled WGS sequence"/>
</dbReference>
<dbReference type="CDD" id="cd00067">
    <property type="entry name" value="GAL4"/>
    <property type="match status" value="1"/>
</dbReference>
<organism evidence="7 8">
    <name type="scientific">Rhinocladiella mackenziei CBS 650.93</name>
    <dbReference type="NCBI Taxonomy" id="1442369"/>
    <lineage>
        <taxon>Eukaryota</taxon>
        <taxon>Fungi</taxon>
        <taxon>Dikarya</taxon>
        <taxon>Ascomycota</taxon>
        <taxon>Pezizomycotina</taxon>
        <taxon>Eurotiomycetes</taxon>
        <taxon>Chaetothyriomycetidae</taxon>
        <taxon>Chaetothyriales</taxon>
        <taxon>Herpotrichiellaceae</taxon>
        <taxon>Rhinocladiella</taxon>
    </lineage>
</organism>
<dbReference type="GO" id="GO:0003677">
    <property type="term" value="F:DNA binding"/>
    <property type="evidence" value="ECO:0007669"/>
    <property type="project" value="UniProtKB-KW"/>
</dbReference>
<feature type="region of interest" description="Disordered" evidence="5">
    <location>
        <begin position="93"/>
        <end position="152"/>
    </location>
</feature>
<dbReference type="GO" id="GO:0000981">
    <property type="term" value="F:DNA-binding transcription factor activity, RNA polymerase II-specific"/>
    <property type="evidence" value="ECO:0007669"/>
    <property type="project" value="InterPro"/>
</dbReference>
<dbReference type="PROSITE" id="PS50048">
    <property type="entry name" value="ZN2_CY6_FUNGAL_2"/>
    <property type="match status" value="1"/>
</dbReference>
<dbReference type="SUPFAM" id="SSF57701">
    <property type="entry name" value="Zn2/Cys6 DNA-binding domain"/>
    <property type="match status" value="1"/>
</dbReference>
<dbReference type="VEuPathDB" id="FungiDB:Z518_00507"/>
<dbReference type="STRING" id="1442369.A0A0D2G450"/>
<evidence type="ECO:0000256" key="5">
    <source>
        <dbReference type="SAM" id="MobiDB-lite"/>
    </source>
</evidence>
<keyword evidence="8" id="KW-1185">Reference proteome</keyword>
<feature type="compositionally biased region" description="Low complexity" evidence="5">
    <location>
        <begin position="126"/>
        <end position="135"/>
    </location>
</feature>
<sequence>MTSEPRSDCSPVPNIRNACEECHNRKIRCNIPHEGGSCQSCQNNSRLCFFLPRNKSGRPKFTQPGGPQPKSSANAAAISSAVAAAIAKNEKMTLDSEPGSFSTSRPNTGSTQSPSSTPAPMYAIWPSPQQSQQQQQPPPQRQPAKPAMRRATTDSLERGFSDGFLDINGAPAFDVGDMDMSMSFSPTDFSQISSDASIFDQVPRSNGMQHRMHSASESSLDSLNGDPNGANSWMSALTSFANTPITIPGTPSSASDGNTLSKDSYSNLLGLTSRLQKCYETIQTGMIMGYVPSHCSKDQVESILKIVDDSCTAACKVLKTQYNAAVGSNTDTSVFLSLDPVPVPPTGSGSVNQSVIVLVVAMVLKIVEVCELLIQCGLPSTQSNLDNVLTFKRLEVNVLQTRIALNNILRVDQGLSHLTEDATKRIGAIQSKLGHIETESQFPPHYT</sequence>
<protein>
    <submittedName>
        <fullName evidence="7">Rhinocladiella mackenziei CBS 650.93 unplaced genomic scaffold supercont1.1, whole genome shotgun sequence</fullName>
    </submittedName>
</protein>
<evidence type="ECO:0000259" key="6">
    <source>
        <dbReference type="PROSITE" id="PS50048"/>
    </source>
</evidence>
<accession>A0A0D2G450</accession>
<dbReference type="Gene3D" id="4.10.240.10">
    <property type="entry name" value="Zn(2)-C6 fungal-type DNA-binding domain"/>
    <property type="match status" value="1"/>
</dbReference>
<dbReference type="HOGENOM" id="CLU_700211_0_0_1"/>